<feature type="compositionally biased region" description="Basic and acidic residues" evidence="5">
    <location>
        <begin position="698"/>
        <end position="720"/>
    </location>
</feature>
<dbReference type="GO" id="GO:0004198">
    <property type="term" value="F:calcium-dependent cysteine-type endopeptidase activity"/>
    <property type="evidence" value="ECO:0007669"/>
    <property type="project" value="InterPro"/>
</dbReference>
<feature type="active site" evidence="2 3">
    <location>
        <position position="182"/>
    </location>
</feature>
<keyword evidence="3 7" id="KW-0645">Protease</keyword>
<feature type="region of interest" description="Disordered" evidence="5">
    <location>
        <begin position="657"/>
        <end position="813"/>
    </location>
</feature>
<feature type="domain" description="Calpain catalytic" evidence="6">
    <location>
        <begin position="154"/>
        <end position="447"/>
    </location>
</feature>
<dbReference type="GO" id="GO:0006508">
    <property type="term" value="P:proteolysis"/>
    <property type="evidence" value="ECO:0007669"/>
    <property type="project" value="UniProtKB-KW"/>
</dbReference>
<dbReference type="OrthoDB" id="424753at2759"/>
<dbReference type="InterPro" id="IPR000169">
    <property type="entry name" value="Pept_cys_AS"/>
</dbReference>
<feature type="region of interest" description="Disordered" evidence="5">
    <location>
        <begin position="923"/>
        <end position="997"/>
    </location>
</feature>
<evidence type="ECO:0000259" key="6">
    <source>
        <dbReference type="PROSITE" id="PS50203"/>
    </source>
</evidence>
<evidence type="ECO:0000256" key="1">
    <source>
        <dbReference type="ARBA" id="ARBA00007623"/>
    </source>
</evidence>
<dbReference type="PROSITE" id="PS50203">
    <property type="entry name" value="CALPAIN_CAT"/>
    <property type="match status" value="1"/>
</dbReference>
<feature type="compositionally biased region" description="Basic and acidic residues" evidence="5">
    <location>
        <begin position="953"/>
        <end position="978"/>
    </location>
</feature>
<proteinExistence type="inferred from homology"/>
<feature type="compositionally biased region" description="Low complexity" evidence="5">
    <location>
        <begin position="721"/>
        <end position="736"/>
    </location>
</feature>
<dbReference type="InterPro" id="IPR022684">
    <property type="entry name" value="Calpain_cysteine_protease"/>
</dbReference>
<dbReference type="Pfam" id="PF00648">
    <property type="entry name" value="Peptidase_C2"/>
    <property type="match status" value="2"/>
</dbReference>
<dbReference type="SMART" id="SM00230">
    <property type="entry name" value="CysPc"/>
    <property type="match status" value="1"/>
</dbReference>
<evidence type="ECO:0000256" key="4">
    <source>
        <dbReference type="SAM" id="Coils"/>
    </source>
</evidence>
<reference evidence="7" key="1">
    <citation type="journal article" date="2021" name="Nat. Commun.">
        <title>Genetic determinants of endophytism in the Arabidopsis root mycobiome.</title>
        <authorList>
            <person name="Mesny F."/>
            <person name="Miyauchi S."/>
            <person name="Thiergart T."/>
            <person name="Pickel B."/>
            <person name="Atanasova L."/>
            <person name="Karlsson M."/>
            <person name="Huettel B."/>
            <person name="Barry K.W."/>
            <person name="Haridas S."/>
            <person name="Chen C."/>
            <person name="Bauer D."/>
            <person name="Andreopoulos W."/>
            <person name="Pangilinan J."/>
            <person name="LaButti K."/>
            <person name="Riley R."/>
            <person name="Lipzen A."/>
            <person name="Clum A."/>
            <person name="Drula E."/>
            <person name="Henrissat B."/>
            <person name="Kohler A."/>
            <person name="Grigoriev I.V."/>
            <person name="Martin F.M."/>
            <person name="Hacquard S."/>
        </authorList>
    </citation>
    <scope>NUCLEOTIDE SEQUENCE</scope>
    <source>
        <strain evidence="7">MPI-CAGE-AT-0016</strain>
    </source>
</reference>
<dbReference type="Gene3D" id="3.90.70.10">
    <property type="entry name" value="Cysteine proteinases"/>
    <property type="match status" value="1"/>
</dbReference>
<keyword evidence="8" id="KW-1185">Reference proteome</keyword>
<sequence length="997" mass="113357">MHGYSSSEESDDPRRPTVAYTPPTADGKSKRKKPRPAPQATINNIWKTFQKRKFTKAVSVLPFDPVAPSAGSDRPNELLNAGYERAVEECRRKVQKIIKECRRVNTRYRDPGWDLDWDLKWEKGHCLNSLGTTKWDISRKSIANANANVPKAVKRVHEIFDSPTFLKNPSGNDIKQGSLGDCWLIASLTSLANVPGGLQRVCVEYDTRIGIYGFVFYRDGEWIYSIIDDKLYLKSPAWDSRSVQRELFQQIDRDDQEHVYRNTYQTGSQALFFAQCKDQNETWVPLLEKAYAKAHGDYASLSGGWTGEATEDLTGGVTTEMLLADVLDLDSFWDNELMKVNEEFMFGFSTGLLECGYGDRDGISEGHAYVLLDARVTKTGARLLKLRNPWGKIRKGLWEGAWSDGSKEWTKETLEELDHRFGNDSVFWITYEDFLKKFQHFDRTRLFRDPNWRCAQRWIGVDVPWRSHYHEKFQIKLTKDSPLVLSLSQLDNRYFKGLSGQYTFRLNFRIHEKDRLDAEDYIVRSHGNYLMDRSVSVEIPDMPAGEYSIYVMVTAERDLNEKSVEDVVKRECKSRIENDKLAHVGQAYDLAHSKGTAHLEEVARLRQRKEQQKASGCRAKHRRKEWERRHLLRQIKADQAEKNAQKKEKYRLLREEEQRLEEEERRLEEEELRAEEARRLKKEAKKAKKAKAAQAEASPKEDAPKDDSPKEEAPKEDASKEQSSQEAAAEAKAPEALPEELEGKEGEAKDAPATPKQDAESNNDATPSADSSDSEEESRSPSPPRVRRKKTVKHKKRIVQYDGDSSDSPIDDWEQMYSDDDLIRKTRAGPANAPLPRSAIYETEDEDAPPAWNAVCIAGIRVYSMDENLELLVVLEGDDLSQGGMGKKGEADIDNAQSNAGGEREVVETDVATDGEMIIKGKKKVDPALKKVAEESTPAPAVVVEEPEEEEKKDETPESNEDSRSEKSTDSSEYDKLDSGASTPGVFTPLESNKELC</sequence>
<evidence type="ECO:0000313" key="8">
    <source>
        <dbReference type="Proteomes" id="UP000813385"/>
    </source>
</evidence>
<feature type="active site" evidence="2 3">
    <location>
        <position position="367"/>
    </location>
</feature>
<name>A0A8K0X926_9PEZI</name>
<dbReference type="EMBL" id="JAGPXD010000001">
    <property type="protein sequence ID" value="KAH7374510.1"/>
    <property type="molecule type" value="Genomic_DNA"/>
</dbReference>
<dbReference type="AlphaFoldDB" id="A0A8K0X926"/>
<dbReference type="InterPro" id="IPR001300">
    <property type="entry name" value="Peptidase_C2_calpain_cat"/>
</dbReference>
<feature type="active site" evidence="2 3">
    <location>
        <position position="388"/>
    </location>
</feature>
<evidence type="ECO:0000313" key="7">
    <source>
        <dbReference type="EMBL" id="KAH7374510.1"/>
    </source>
</evidence>
<evidence type="ECO:0000256" key="2">
    <source>
        <dbReference type="PIRSR" id="PIRSR622684-1"/>
    </source>
</evidence>
<feature type="coiled-coil region" evidence="4">
    <location>
        <begin position="80"/>
        <end position="107"/>
    </location>
</feature>
<dbReference type="PANTHER" id="PTHR10183">
    <property type="entry name" value="CALPAIN"/>
    <property type="match status" value="1"/>
</dbReference>
<dbReference type="SUPFAM" id="SSF54001">
    <property type="entry name" value="Cysteine proteinases"/>
    <property type="match status" value="1"/>
</dbReference>
<feature type="compositionally biased region" description="Basic and acidic residues" evidence="5">
    <location>
        <begin position="657"/>
        <end position="678"/>
    </location>
</feature>
<feature type="compositionally biased region" description="Basic residues" evidence="5">
    <location>
        <begin position="785"/>
        <end position="798"/>
    </location>
</feature>
<comment type="caution">
    <text evidence="7">The sequence shown here is derived from an EMBL/GenBank/DDBJ whole genome shotgun (WGS) entry which is preliminary data.</text>
</comment>
<gene>
    <name evidence="7" type="ORF">B0T11DRAFT_1127</name>
</gene>
<dbReference type="InterPro" id="IPR038765">
    <property type="entry name" value="Papain-like_cys_pep_sf"/>
</dbReference>
<accession>A0A8K0X926</accession>
<feature type="compositionally biased region" description="Basic and acidic residues" evidence="5">
    <location>
        <begin position="741"/>
        <end position="750"/>
    </location>
</feature>
<feature type="compositionally biased region" description="Basic residues" evidence="5">
    <location>
        <begin position="679"/>
        <end position="691"/>
    </location>
</feature>
<dbReference type="PANTHER" id="PTHR10183:SF397">
    <property type="entry name" value="CALPAIN CATALYTIC DOMAIN-CONTAINING PROTEIN"/>
    <property type="match status" value="1"/>
</dbReference>
<feature type="region of interest" description="Disordered" evidence="5">
    <location>
        <begin position="883"/>
        <end position="906"/>
    </location>
</feature>
<feature type="compositionally biased region" description="Low complexity" evidence="5">
    <location>
        <begin position="762"/>
        <end position="771"/>
    </location>
</feature>
<feature type="compositionally biased region" description="Low complexity" evidence="5">
    <location>
        <begin position="935"/>
        <end position="944"/>
    </location>
</feature>
<feature type="compositionally biased region" description="Basic and acidic residues" evidence="5">
    <location>
        <begin position="924"/>
        <end position="934"/>
    </location>
</feature>
<dbReference type="PROSITE" id="PS00139">
    <property type="entry name" value="THIOL_PROTEASE_CYS"/>
    <property type="match status" value="1"/>
</dbReference>
<keyword evidence="3" id="KW-0378">Hydrolase</keyword>
<dbReference type="PRINTS" id="PR00704">
    <property type="entry name" value="CALPAIN"/>
</dbReference>
<evidence type="ECO:0000256" key="5">
    <source>
        <dbReference type="SAM" id="MobiDB-lite"/>
    </source>
</evidence>
<evidence type="ECO:0000256" key="3">
    <source>
        <dbReference type="PROSITE-ProRule" id="PRU00239"/>
    </source>
</evidence>
<comment type="similarity">
    <text evidence="1">Belongs to the peptidase C2 family.</text>
</comment>
<keyword evidence="3" id="KW-0788">Thiol protease</keyword>
<protein>
    <submittedName>
        <fullName evidence="7">Calpain family cysteine protease</fullName>
    </submittedName>
</protein>
<feature type="region of interest" description="Disordered" evidence="5">
    <location>
        <begin position="1"/>
        <end position="40"/>
    </location>
</feature>
<dbReference type="Proteomes" id="UP000813385">
    <property type="component" value="Unassembled WGS sequence"/>
</dbReference>
<organism evidence="7 8">
    <name type="scientific">Plectosphaerella cucumerina</name>
    <dbReference type="NCBI Taxonomy" id="40658"/>
    <lineage>
        <taxon>Eukaryota</taxon>
        <taxon>Fungi</taxon>
        <taxon>Dikarya</taxon>
        <taxon>Ascomycota</taxon>
        <taxon>Pezizomycotina</taxon>
        <taxon>Sordariomycetes</taxon>
        <taxon>Hypocreomycetidae</taxon>
        <taxon>Glomerellales</taxon>
        <taxon>Plectosphaerellaceae</taxon>
        <taxon>Plectosphaerella</taxon>
    </lineage>
</organism>
<keyword evidence="4" id="KW-0175">Coiled coil</keyword>